<organism evidence="1 2">
    <name type="scientific">Fusarium poae</name>
    <dbReference type="NCBI Taxonomy" id="36050"/>
    <lineage>
        <taxon>Eukaryota</taxon>
        <taxon>Fungi</taxon>
        <taxon>Dikarya</taxon>
        <taxon>Ascomycota</taxon>
        <taxon>Pezizomycotina</taxon>
        <taxon>Sordariomycetes</taxon>
        <taxon>Hypocreomycetidae</taxon>
        <taxon>Hypocreales</taxon>
        <taxon>Nectriaceae</taxon>
        <taxon>Fusarium</taxon>
    </lineage>
</organism>
<accession>A0A1B8AMY5</accession>
<keyword evidence="2" id="KW-1185">Reference proteome</keyword>
<gene>
    <name evidence="1" type="ORF">FPOA_08050</name>
</gene>
<dbReference type="EMBL" id="LYXU01000003">
    <property type="protein sequence ID" value="OBS21714.1"/>
    <property type="molecule type" value="Genomic_DNA"/>
</dbReference>
<dbReference type="OMA" id="TGCHRLW"/>
<comment type="caution">
    <text evidence="1">The sequence shown here is derived from an EMBL/GenBank/DDBJ whole genome shotgun (WGS) entry which is preliminary data.</text>
</comment>
<evidence type="ECO:0000313" key="1">
    <source>
        <dbReference type="EMBL" id="OBS21714.1"/>
    </source>
</evidence>
<dbReference type="Proteomes" id="UP000091967">
    <property type="component" value="Unassembled WGS sequence"/>
</dbReference>
<dbReference type="AlphaFoldDB" id="A0A1B8AMY5"/>
<evidence type="ECO:0000313" key="2">
    <source>
        <dbReference type="Proteomes" id="UP000091967"/>
    </source>
</evidence>
<proteinExistence type="predicted"/>
<protein>
    <submittedName>
        <fullName evidence="1">Uncharacterized protein</fullName>
    </submittedName>
</protein>
<reference evidence="1 2" key="1">
    <citation type="submission" date="2016-06" db="EMBL/GenBank/DDBJ databases">
        <title>Living apart together: crosstalk between the core and supernumerary genomes in a fungal plant pathogen.</title>
        <authorList>
            <person name="Vanheule A."/>
            <person name="Audenaert K."/>
            <person name="Warris S."/>
            <person name="Van De Geest H."/>
            <person name="Schijlen E."/>
            <person name="Hofte M."/>
            <person name="De Saeger S."/>
            <person name="Haesaert G."/>
            <person name="Waalwijk C."/>
            <person name="Van Der Lee T."/>
        </authorList>
    </citation>
    <scope>NUCLEOTIDE SEQUENCE [LARGE SCALE GENOMIC DNA]</scope>
    <source>
        <strain evidence="1 2">2516</strain>
    </source>
</reference>
<sequence length="131" mass="14629">MLARARTGCHRLWAVSGTLRGCSDETFKGVLVRARVAELWERERDHHCFLNGLWTKFPKKYADPDWSGRLSPTVTYYTEAPSEDTDDDTVTDPDACTDQDIDLYDIISPTLASTKEISSPETEDALSIGSA</sequence>
<name>A0A1B8AMY5_FUSPO</name>